<sequence>MAKDNLTQLLSQLDVQSSKDEHNKVEETCLKLLQNGCSNPGEVLRQYMVALIKQDSYPKTLEVLSKYKHIDEKFGKSLIIEKLYVYYKLNMVKKFDQLYYSVFPKDTDLNQLKNINKNLTKRGILHVRAQFCYKNGYYPEAYEIYQFLSQNNQLHIDSEIELACNERVPLTAAPELNNIKPIISASDEHSYDLLFNDSFLLVANGEYDEAIQFLTKALEGAKEENFQNDIDTIEVQLAYVYQLSGDKNTSKTLLSKLLERLDKSSPLYLVANLNYRSFSDLSKYHDNINMILREINVEKLNSLNLQQFTFQQWSMIQKNCLFLNLFNDNTIQSKNSLISRTLSKYQSLINGVAHESYKTQAKKLYHNTISSISSGVDGSVIGQIILTIQLQLIEKNYDNAIRLGELFLNKSWENSTTLKDADYLVCYILFELYTTIGRSSSKSQLLQKLKSLTETDITHNLTFWKHVGFQYLSLNKSNEAIKLFKQILNEDRSKVETEYNDLIISILSNDDFDKRKGIALVEDLDVEKIINDGVKPLEASFKRNKITKPNKLRMKLLENKKSKKAKKLAIFLKDRDLTVLPDSERWIPLKDRSNYKAKKKQGAKQTQGGVMNKKAEQALDITKKKAPDNKNKNKKTKKKGRK</sequence>
<feature type="region of interest" description="Disordered" evidence="11">
    <location>
        <begin position="594"/>
        <end position="642"/>
    </location>
</feature>
<evidence type="ECO:0000256" key="3">
    <source>
        <dbReference type="ARBA" id="ARBA00007676"/>
    </source>
</evidence>
<dbReference type="KEGG" id="tpf:TPHA_0E02810"/>
<feature type="repeat" description="TPR" evidence="10">
    <location>
        <begin position="461"/>
        <end position="494"/>
    </location>
</feature>
<dbReference type="InterPro" id="IPR019734">
    <property type="entry name" value="TPR_rpt"/>
</dbReference>
<dbReference type="Proteomes" id="UP000005666">
    <property type="component" value="Chromosome 5"/>
</dbReference>
<dbReference type="InterPro" id="IPR011990">
    <property type="entry name" value="TPR-like_helical_dom_sf"/>
</dbReference>
<dbReference type="HOGENOM" id="CLU_013808_4_0_1"/>
<evidence type="ECO:0000256" key="1">
    <source>
        <dbReference type="ARBA" id="ARBA00004240"/>
    </source>
</evidence>
<evidence type="ECO:0000259" key="12">
    <source>
        <dbReference type="Pfam" id="PF08492"/>
    </source>
</evidence>
<gene>
    <name evidence="13" type="primary">TPHA0E02810</name>
    <name evidence="13" type="ordered locus">TPHA_0E02810</name>
</gene>
<evidence type="ECO:0000256" key="6">
    <source>
        <dbReference type="ARBA" id="ARBA00022824"/>
    </source>
</evidence>
<dbReference type="OrthoDB" id="5421607at2759"/>
<comment type="similarity">
    <text evidence="3 9">Belongs to the SRP72 family.</text>
</comment>
<keyword evidence="7 9" id="KW-0733">Signal recognition particle</keyword>
<keyword evidence="10" id="KW-0802">TPR repeat</keyword>
<keyword evidence="14" id="KW-1185">Reference proteome</keyword>
<dbReference type="InterPro" id="IPR013699">
    <property type="entry name" value="Signal_recog_part_SRP72_RNA-bd"/>
</dbReference>
<proteinExistence type="inferred from homology"/>
<keyword evidence="8 9" id="KW-0687">Ribonucleoprotein</keyword>
<feature type="compositionally biased region" description="Basic and acidic residues" evidence="11">
    <location>
        <begin position="613"/>
        <end position="631"/>
    </location>
</feature>
<dbReference type="PROSITE" id="PS50005">
    <property type="entry name" value="TPR"/>
    <property type="match status" value="1"/>
</dbReference>
<dbReference type="STRING" id="1071381.G8BTZ3"/>
<comment type="function">
    <text evidence="9">Component of the signal recognition particle (SRP) complex, a ribonucleoprotein complex that mediates the cotranslational targeting of secretory and membrane proteins to the endoplasmic reticulum (ER).</text>
</comment>
<evidence type="ECO:0000256" key="5">
    <source>
        <dbReference type="ARBA" id="ARBA00022490"/>
    </source>
</evidence>
<evidence type="ECO:0000313" key="13">
    <source>
        <dbReference type="EMBL" id="CCE63371.1"/>
    </source>
</evidence>
<dbReference type="Pfam" id="PF08492">
    <property type="entry name" value="SRP72"/>
    <property type="match status" value="1"/>
</dbReference>
<feature type="compositionally biased region" description="Basic residues" evidence="11">
    <location>
        <begin position="632"/>
        <end position="642"/>
    </location>
</feature>
<organism evidence="13 14">
    <name type="scientific">Tetrapisispora phaffii (strain ATCC 24235 / CBS 4417 / NBRC 1672 / NRRL Y-8282 / UCD 70-5)</name>
    <name type="common">Yeast</name>
    <name type="synonym">Fabospora phaffii</name>
    <dbReference type="NCBI Taxonomy" id="1071381"/>
    <lineage>
        <taxon>Eukaryota</taxon>
        <taxon>Fungi</taxon>
        <taxon>Dikarya</taxon>
        <taxon>Ascomycota</taxon>
        <taxon>Saccharomycotina</taxon>
        <taxon>Saccharomycetes</taxon>
        <taxon>Saccharomycetales</taxon>
        <taxon>Saccharomycetaceae</taxon>
        <taxon>Tetrapisispora</taxon>
    </lineage>
</organism>
<accession>G8BTZ3</accession>
<feature type="domain" description="Signal recognition particle SRP72 subunit RNA-binding" evidence="12">
    <location>
        <begin position="551"/>
        <end position="596"/>
    </location>
</feature>
<dbReference type="GO" id="GO:0006614">
    <property type="term" value="P:SRP-dependent cotranslational protein targeting to membrane"/>
    <property type="evidence" value="ECO:0007669"/>
    <property type="project" value="UniProtKB-UniRule"/>
</dbReference>
<dbReference type="PANTHER" id="PTHR14094">
    <property type="entry name" value="SIGNAL RECOGNITION PARTICLE 72"/>
    <property type="match status" value="1"/>
</dbReference>
<dbReference type="GO" id="GO:0005783">
    <property type="term" value="C:endoplasmic reticulum"/>
    <property type="evidence" value="ECO:0007669"/>
    <property type="project" value="UniProtKB-SubCell"/>
</dbReference>
<dbReference type="SUPFAM" id="SSF48452">
    <property type="entry name" value="TPR-like"/>
    <property type="match status" value="1"/>
</dbReference>
<dbReference type="GO" id="GO:0008312">
    <property type="term" value="F:7S RNA binding"/>
    <property type="evidence" value="ECO:0007669"/>
    <property type="project" value="InterPro"/>
</dbReference>
<name>G8BTZ3_TETPH</name>
<dbReference type="AlphaFoldDB" id="G8BTZ3"/>
<dbReference type="GO" id="GO:0005786">
    <property type="term" value="C:signal recognition particle, endoplasmic reticulum targeting"/>
    <property type="evidence" value="ECO:0007669"/>
    <property type="project" value="UniProtKB-UniRule"/>
</dbReference>
<evidence type="ECO:0000256" key="10">
    <source>
        <dbReference type="PROSITE-ProRule" id="PRU00339"/>
    </source>
</evidence>
<dbReference type="PIRSF" id="PIRSF038922">
    <property type="entry name" value="SRP72"/>
    <property type="match status" value="1"/>
</dbReference>
<evidence type="ECO:0000256" key="9">
    <source>
        <dbReference type="PIRNR" id="PIRNR038922"/>
    </source>
</evidence>
<dbReference type="RefSeq" id="XP_003685805.1">
    <property type="nucleotide sequence ID" value="XM_003685757.1"/>
</dbReference>
<evidence type="ECO:0000313" key="14">
    <source>
        <dbReference type="Proteomes" id="UP000005666"/>
    </source>
</evidence>
<protein>
    <recommendedName>
        <fullName evidence="4 9">Signal recognition particle subunit SRP72</fullName>
    </recommendedName>
</protein>
<keyword evidence="6" id="KW-0256">Endoplasmic reticulum</keyword>
<comment type="subcellular location">
    <subcellularLocation>
        <location evidence="2 9">Cytoplasm</location>
    </subcellularLocation>
    <subcellularLocation>
        <location evidence="1">Endoplasmic reticulum</location>
    </subcellularLocation>
</comment>
<dbReference type="GeneID" id="11531505"/>
<dbReference type="InterPro" id="IPR026270">
    <property type="entry name" value="SRP72"/>
</dbReference>
<dbReference type="PANTHER" id="PTHR14094:SF9">
    <property type="entry name" value="SIGNAL RECOGNITION PARTICLE SUBUNIT SRP72"/>
    <property type="match status" value="1"/>
</dbReference>
<evidence type="ECO:0000256" key="2">
    <source>
        <dbReference type="ARBA" id="ARBA00004496"/>
    </source>
</evidence>
<evidence type="ECO:0000256" key="7">
    <source>
        <dbReference type="ARBA" id="ARBA00023135"/>
    </source>
</evidence>
<dbReference type="GO" id="GO:0043022">
    <property type="term" value="F:ribosome binding"/>
    <property type="evidence" value="ECO:0007669"/>
    <property type="project" value="TreeGrafter"/>
</dbReference>
<evidence type="ECO:0000256" key="8">
    <source>
        <dbReference type="ARBA" id="ARBA00023274"/>
    </source>
</evidence>
<reference evidence="13 14" key="1">
    <citation type="journal article" date="2011" name="Proc. Natl. Acad. Sci. U.S.A.">
        <title>Evolutionary erosion of yeast sex chromosomes by mating-type switching accidents.</title>
        <authorList>
            <person name="Gordon J.L."/>
            <person name="Armisen D."/>
            <person name="Proux-Wera E."/>
            <person name="Oheigeartaigh S.S."/>
            <person name="Byrne K.P."/>
            <person name="Wolfe K.H."/>
        </authorList>
    </citation>
    <scope>NUCLEOTIDE SEQUENCE [LARGE SCALE GENOMIC DNA]</scope>
    <source>
        <strain evidence="14">ATCC 24235 / CBS 4417 / NBRC 1672 / NRRL Y-8282 / UCD 70-5</strain>
    </source>
</reference>
<keyword evidence="5 9" id="KW-0963">Cytoplasm</keyword>
<dbReference type="OMA" id="ELACNER"/>
<dbReference type="Gene3D" id="1.25.40.10">
    <property type="entry name" value="Tetratricopeptide repeat domain"/>
    <property type="match status" value="2"/>
</dbReference>
<dbReference type="EMBL" id="HE612860">
    <property type="protein sequence ID" value="CCE63371.1"/>
    <property type="molecule type" value="Genomic_DNA"/>
</dbReference>
<evidence type="ECO:0000256" key="4">
    <source>
        <dbReference type="ARBA" id="ARBA00018350"/>
    </source>
</evidence>
<dbReference type="eggNOG" id="KOG2376">
    <property type="taxonomic scope" value="Eukaryota"/>
</dbReference>
<evidence type="ECO:0000256" key="11">
    <source>
        <dbReference type="SAM" id="MobiDB-lite"/>
    </source>
</evidence>